<dbReference type="VEuPathDB" id="CryptoDB:Vbra_11386"/>
<keyword evidence="3" id="KW-1185">Reference proteome</keyword>
<feature type="region of interest" description="Disordered" evidence="1">
    <location>
        <begin position="23"/>
        <end position="43"/>
    </location>
</feature>
<sequence>MFSLTQQPAGPVPLAATAAVGPALSSGRGPQPPAALAASSGASARGSTYRRKRHLFIETTSAGLFEPYSGLESGWNDPKEEWVRPKRGRGDKNAVPWFLRRKKKKDHEVVSVLRLELSKLPMSVARRPVEAMDFELPYRRRDAEEAVRRKKAEQRSKRRLARRCRAVAPEWTGVAPTSPQQDNKLLTPLPITSRTVDRFDTKTVLDDPGDLPLRRRERARAFFMRVHKAFGTYLMPY</sequence>
<feature type="compositionally biased region" description="Low complexity" evidence="1">
    <location>
        <begin position="34"/>
        <end position="43"/>
    </location>
</feature>
<evidence type="ECO:0000256" key="1">
    <source>
        <dbReference type="SAM" id="MobiDB-lite"/>
    </source>
</evidence>
<proteinExistence type="predicted"/>
<name>A0A0G4EEC3_VITBC</name>
<dbReference type="InParanoid" id="A0A0G4EEC3"/>
<dbReference type="AlphaFoldDB" id="A0A0G4EEC3"/>
<gene>
    <name evidence="2" type="ORF">Vbra_11386</name>
</gene>
<reference evidence="2 3" key="1">
    <citation type="submission" date="2014-11" db="EMBL/GenBank/DDBJ databases">
        <authorList>
            <person name="Zhu J."/>
            <person name="Qi W."/>
            <person name="Song R."/>
        </authorList>
    </citation>
    <scope>NUCLEOTIDE SEQUENCE [LARGE SCALE GENOMIC DNA]</scope>
</reference>
<dbReference type="EMBL" id="CDMY01000185">
    <property type="protein sequence ID" value="CEL93731.1"/>
    <property type="molecule type" value="Genomic_DNA"/>
</dbReference>
<protein>
    <submittedName>
        <fullName evidence="2">Uncharacterized protein</fullName>
    </submittedName>
</protein>
<organism evidence="2 3">
    <name type="scientific">Vitrella brassicaformis (strain CCMP3155)</name>
    <dbReference type="NCBI Taxonomy" id="1169540"/>
    <lineage>
        <taxon>Eukaryota</taxon>
        <taxon>Sar</taxon>
        <taxon>Alveolata</taxon>
        <taxon>Colpodellida</taxon>
        <taxon>Vitrellaceae</taxon>
        <taxon>Vitrella</taxon>
    </lineage>
</organism>
<dbReference type="Proteomes" id="UP000041254">
    <property type="component" value="Unassembled WGS sequence"/>
</dbReference>
<evidence type="ECO:0000313" key="3">
    <source>
        <dbReference type="Proteomes" id="UP000041254"/>
    </source>
</evidence>
<evidence type="ECO:0000313" key="2">
    <source>
        <dbReference type="EMBL" id="CEL93731.1"/>
    </source>
</evidence>
<accession>A0A0G4EEC3</accession>